<evidence type="ECO:0000259" key="3">
    <source>
        <dbReference type="Pfam" id="PF00561"/>
    </source>
</evidence>
<evidence type="ECO:0000256" key="2">
    <source>
        <dbReference type="ARBA" id="ARBA00022801"/>
    </source>
</evidence>
<dbReference type="PANTHER" id="PTHR43798">
    <property type="entry name" value="MONOACYLGLYCEROL LIPASE"/>
    <property type="match status" value="1"/>
</dbReference>
<accession>A0ABV6BHE3</accession>
<dbReference type="InterPro" id="IPR050266">
    <property type="entry name" value="AB_hydrolase_sf"/>
</dbReference>
<dbReference type="EMBL" id="JBHLXP010000005">
    <property type="protein sequence ID" value="MFC0050286.1"/>
    <property type="molecule type" value="Genomic_DNA"/>
</dbReference>
<protein>
    <submittedName>
        <fullName evidence="4">Alpha/beta fold hydrolase</fullName>
    </submittedName>
</protein>
<evidence type="ECO:0000313" key="4">
    <source>
        <dbReference type="EMBL" id="MFC0050286.1"/>
    </source>
</evidence>
<dbReference type="RefSeq" id="WP_377247778.1">
    <property type="nucleotide sequence ID" value="NZ_JBHLXP010000005.1"/>
</dbReference>
<gene>
    <name evidence="4" type="ORF">ACFFJP_18465</name>
</gene>
<sequence length="285" mass="31089">MFPPVCYSLPSGLQLAGWYAGAAPLTQPVLCLHGWLDNANSFLPLAQAMPDLPLLALDLAGHGHSSHRSPDAHYYLLDYVSDIATLCRQQQWQQLTVVGHSMGGMVATVLAASFPELVSKLVLVDSLGLITTAADATASQLRKAVISREQSHQKQKPQYPSLTDAAAARQQQSDFDQVTAMLLTERGCEPIASGFSWRADLKLREVSAFRLSETQAHAVIRSLQCPVLALMSTQSPSEISAAIQQFQADYPQLELVECPGGHHLHMTHASHCASEIRRFLLENRA</sequence>
<name>A0ABV6BHE3_9GAMM</name>
<evidence type="ECO:0000313" key="5">
    <source>
        <dbReference type="Proteomes" id="UP001589813"/>
    </source>
</evidence>
<evidence type="ECO:0000256" key="1">
    <source>
        <dbReference type="ARBA" id="ARBA00008645"/>
    </source>
</evidence>
<dbReference type="PANTHER" id="PTHR43798:SF14">
    <property type="entry name" value="SERINE HYDROLASE-LIKE PROTEIN DDB_G0286239"/>
    <property type="match status" value="1"/>
</dbReference>
<keyword evidence="2 4" id="KW-0378">Hydrolase</keyword>
<dbReference type="PRINTS" id="PR00111">
    <property type="entry name" value="ABHYDROLASE"/>
</dbReference>
<dbReference type="SUPFAM" id="SSF53474">
    <property type="entry name" value="alpha/beta-Hydrolases"/>
    <property type="match status" value="1"/>
</dbReference>
<reference evidence="4 5" key="1">
    <citation type="submission" date="2024-09" db="EMBL/GenBank/DDBJ databases">
        <authorList>
            <person name="Sun Q."/>
            <person name="Mori K."/>
        </authorList>
    </citation>
    <scope>NUCLEOTIDE SEQUENCE [LARGE SCALE GENOMIC DNA]</scope>
    <source>
        <strain evidence="4 5">KCTC 23315</strain>
    </source>
</reference>
<comment type="caution">
    <text evidence="4">The sequence shown here is derived from an EMBL/GenBank/DDBJ whole genome shotgun (WGS) entry which is preliminary data.</text>
</comment>
<keyword evidence="5" id="KW-1185">Reference proteome</keyword>
<dbReference type="InterPro" id="IPR029058">
    <property type="entry name" value="AB_hydrolase_fold"/>
</dbReference>
<dbReference type="Gene3D" id="3.40.50.1820">
    <property type="entry name" value="alpha/beta hydrolase"/>
    <property type="match status" value="1"/>
</dbReference>
<dbReference type="InterPro" id="IPR000073">
    <property type="entry name" value="AB_hydrolase_1"/>
</dbReference>
<comment type="similarity">
    <text evidence="1">Belongs to the AB hydrolase superfamily.</text>
</comment>
<dbReference type="Pfam" id="PF00561">
    <property type="entry name" value="Abhydrolase_1"/>
    <property type="match status" value="1"/>
</dbReference>
<proteinExistence type="inferred from homology"/>
<feature type="domain" description="AB hydrolase-1" evidence="3">
    <location>
        <begin position="28"/>
        <end position="269"/>
    </location>
</feature>
<organism evidence="4 5">
    <name type="scientific">Rheinheimera tilapiae</name>
    <dbReference type="NCBI Taxonomy" id="875043"/>
    <lineage>
        <taxon>Bacteria</taxon>
        <taxon>Pseudomonadati</taxon>
        <taxon>Pseudomonadota</taxon>
        <taxon>Gammaproteobacteria</taxon>
        <taxon>Chromatiales</taxon>
        <taxon>Chromatiaceae</taxon>
        <taxon>Rheinheimera</taxon>
    </lineage>
</organism>
<dbReference type="Proteomes" id="UP001589813">
    <property type="component" value="Unassembled WGS sequence"/>
</dbReference>
<dbReference type="GO" id="GO:0016787">
    <property type="term" value="F:hydrolase activity"/>
    <property type="evidence" value="ECO:0007669"/>
    <property type="project" value="UniProtKB-KW"/>
</dbReference>